<protein>
    <submittedName>
        <fullName evidence="2">Transcriptional regulator</fullName>
    </submittedName>
</protein>
<dbReference type="Pfam" id="PF13560">
    <property type="entry name" value="HTH_31"/>
    <property type="match status" value="1"/>
</dbReference>
<dbReference type="Pfam" id="PF19054">
    <property type="entry name" value="DUF5753"/>
    <property type="match status" value="1"/>
</dbReference>
<dbReference type="SMART" id="SM00530">
    <property type="entry name" value="HTH_XRE"/>
    <property type="match status" value="1"/>
</dbReference>
<evidence type="ECO:0000259" key="1">
    <source>
        <dbReference type="PROSITE" id="PS50943"/>
    </source>
</evidence>
<accession>A0ABQ3XS50</accession>
<reference evidence="2 3" key="1">
    <citation type="submission" date="2021-01" db="EMBL/GenBank/DDBJ databases">
        <title>Whole genome shotgun sequence of Actinoplanes couchii NBRC 106145.</title>
        <authorList>
            <person name="Komaki H."/>
            <person name="Tamura T."/>
        </authorList>
    </citation>
    <scope>NUCLEOTIDE SEQUENCE [LARGE SCALE GENOMIC DNA]</scope>
    <source>
        <strain evidence="2 3">NBRC 106145</strain>
    </source>
</reference>
<dbReference type="InterPro" id="IPR043917">
    <property type="entry name" value="DUF5753"/>
</dbReference>
<dbReference type="Proteomes" id="UP000612282">
    <property type="component" value="Unassembled WGS sequence"/>
</dbReference>
<gene>
    <name evidence="2" type="ORF">Aco03nite_096970</name>
</gene>
<sequence>MGSASSRSLGAALRKLRTEHDPKLTLDDVAQHMEWSESKVSRIERGLIGIRARDVRDLATFYGCNDRDMVDYMVRLASAGRRHNDWHQYTDVLPRQFATYLGLEPEAQSLLSWEPNFVPGLLQTEAYARELVAVYRKGQGEAEVARRVEARMERQALLRGPDAPQLHAVIGESVLHQIVGDRQVTQDQLAYLLEATRRPNIVVQVLPWAAGAPMPTEGGFQILRLHDAAAGEVVCVDLRSRVQFIDNPIEAGGYRDAWEDVLAKACPPRDSITMIKAAVEELKE</sequence>
<organism evidence="2 3">
    <name type="scientific">Actinoplanes couchii</name>
    <dbReference type="NCBI Taxonomy" id="403638"/>
    <lineage>
        <taxon>Bacteria</taxon>
        <taxon>Bacillati</taxon>
        <taxon>Actinomycetota</taxon>
        <taxon>Actinomycetes</taxon>
        <taxon>Micromonosporales</taxon>
        <taxon>Micromonosporaceae</taxon>
        <taxon>Actinoplanes</taxon>
    </lineage>
</organism>
<evidence type="ECO:0000313" key="2">
    <source>
        <dbReference type="EMBL" id="GID61293.1"/>
    </source>
</evidence>
<comment type="caution">
    <text evidence="2">The sequence shown here is derived from an EMBL/GenBank/DDBJ whole genome shotgun (WGS) entry which is preliminary data.</text>
</comment>
<dbReference type="RefSeq" id="WP_203809112.1">
    <property type="nucleotide sequence ID" value="NZ_BAAAQE010000119.1"/>
</dbReference>
<dbReference type="Gene3D" id="1.10.260.40">
    <property type="entry name" value="lambda repressor-like DNA-binding domains"/>
    <property type="match status" value="1"/>
</dbReference>
<dbReference type="CDD" id="cd00093">
    <property type="entry name" value="HTH_XRE"/>
    <property type="match status" value="1"/>
</dbReference>
<dbReference type="PROSITE" id="PS50943">
    <property type="entry name" value="HTH_CROC1"/>
    <property type="match status" value="1"/>
</dbReference>
<dbReference type="InterPro" id="IPR010982">
    <property type="entry name" value="Lambda_DNA-bd_dom_sf"/>
</dbReference>
<evidence type="ECO:0000313" key="3">
    <source>
        <dbReference type="Proteomes" id="UP000612282"/>
    </source>
</evidence>
<dbReference type="InterPro" id="IPR001387">
    <property type="entry name" value="Cro/C1-type_HTH"/>
</dbReference>
<feature type="domain" description="HTH cro/C1-type" evidence="1">
    <location>
        <begin position="13"/>
        <end position="70"/>
    </location>
</feature>
<keyword evidence="3" id="KW-1185">Reference proteome</keyword>
<name>A0ABQ3XS50_9ACTN</name>
<dbReference type="EMBL" id="BOMG01000122">
    <property type="protein sequence ID" value="GID61293.1"/>
    <property type="molecule type" value="Genomic_DNA"/>
</dbReference>
<proteinExistence type="predicted"/>
<dbReference type="SUPFAM" id="SSF47413">
    <property type="entry name" value="lambda repressor-like DNA-binding domains"/>
    <property type="match status" value="1"/>
</dbReference>